<gene>
    <name evidence="2" type="ORF">NPIL_282401</name>
</gene>
<accession>A0A8X6T9U8</accession>
<evidence type="ECO:0000313" key="2">
    <source>
        <dbReference type="EMBL" id="GFS87736.1"/>
    </source>
</evidence>
<keyword evidence="3" id="KW-1185">Reference proteome</keyword>
<evidence type="ECO:0000256" key="1">
    <source>
        <dbReference type="SAM" id="MobiDB-lite"/>
    </source>
</evidence>
<protein>
    <submittedName>
        <fullName evidence="2">Uncharacterized protein</fullName>
    </submittedName>
</protein>
<evidence type="ECO:0000313" key="3">
    <source>
        <dbReference type="Proteomes" id="UP000887013"/>
    </source>
</evidence>
<sequence length="87" mass="9730">MLPRVLDNFTAQPLNGSINSMSGIESQGRNTNSRAKEKGFHPSDQLQEESLNENHEGIFENDPRVLPLGHLSCKWSIREASLLDGRL</sequence>
<name>A0A8X6T9U8_NEPPI</name>
<dbReference type="AlphaFoldDB" id="A0A8X6T9U8"/>
<proteinExistence type="predicted"/>
<feature type="compositionally biased region" description="Polar residues" evidence="1">
    <location>
        <begin position="15"/>
        <end position="33"/>
    </location>
</feature>
<feature type="region of interest" description="Disordered" evidence="1">
    <location>
        <begin position="15"/>
        <end position="49"/>
    </location>
</feature>
<dbReference type="Proteomes" id="UP000887013">
    <property type="component" value="Unassembled WGS sequence"/>
</dbReference>
<organism evidence="2 3">
    <name type="scientific">Nephila pilipes</name>
    <name type="common">Giant wood spider</name>
    <name type="synonym">Nephila maculata</name>
    <dbReference type="NCBI Taxonomy" id="299642"/>
    <lineage>
        <taxon>Eukaryota</taxon>
        <taxon>Metazoa</taxon>
        <taxon>Ecdysozoa</taxon>
        <taxon>Arthropoda</taxon>
        <taxon>Chelicerata</taxon>
        <taxon>Arachnida</taxon>
        <taxon>Araneae</taxon>
        <taxon>Araneomorphae</taxon>
        <taxon>Entelegynae</taxon>
        <taxon>Araneoidea</taxon>
        <taxon>Nephilidae</taxon>
        <taxon>Nephila</taxon>
    </lineage>
</organism>
<dbReference type="EMBL" id="BMAW01052851">
    <property type="protein sequence ID" value="GFS87736.1"/>
    <property type="molecule type" value="Genomic_DNA"/>
</dbReference>
<reference evidence="2" key="1">
    <citation type="submission" date="2020-08" db="EMBL/GenBank/DDBJ databases">
        <title>Multicomponent nature underlies the extraordinary mechanical properties of spider dragline silk.</title>
        <authorList>
            <person name="Kono N."/>
            <person name="Nakamura H."/>
            <person name="Mori M."/>
            <person name="Yoshida Y."/>
            <person name="Ohtoshi R."/>
            <person name="Malay A.D."/>
            <person name="Moran D.A.P."/>
            <person name="Tomita M."/>
            <person name="Numata K."/>
            <person name="Arakawa K."/>
        </authorList>
    </citation>
    <scope>NUCLEOTIDE SEQUENCE</scope>
</reference>
<comment type="caution">
    <text evidence="2">The sequence shown here is derived from an EMBL/GenBank/DDBJ whole genome shotgun (WGS) entry which is preliminary data.</text>
</comment>